<reference evidence="4 5" key="1">
    <citation type="submission" date="2022-12" db="EMBL/GenBank/DDBJ databases">
        <title>Chromosome-level genome of Tegillarca granosa.</title>
        <authorList>
            <person name="Kim J."/>
        </authorList>
    </citation>
    <scope>NUCLEOTIDE SEQUENCE [LARGE SCALE GENOMIC DNA]</scope>
    <source>
        <strain evidence="4">Teg-2019</strain>
        <tissue evidence="4">Adductor muscle</tissue>
    </source>
</reference>
<dbReference type="PROSITE" id="PS50297">
    <property type="entry name" value="ANK_REP_REGION"/>
    <property type="match status" value="3"/>
</dbReference>
<dbReference type="InterPro" id="IPR047762">
    <property type="entry name" value="EHMT_CRR"/>
</dbReference>
<keyword evidence="5" id="KW-1185">Reference proteome</keyword>
<feature type="compositionally biased region" description="Polar residues" evidence="2">
    <location>
        <begin position="263"/>
        <end position="272"/>
    </location>
</feature>
<dbReference type="EMBL" id="JARBDR010000919">
    <property type="protein sequence ID" value="KAJ8300553.1"/>
    <property type="molecule type" value="Genomic_DNA"/>
</dbReference>
<evidence type="ECO:0000313" key="5">
    <source>
        <dbReference type="Proteomes" id="UP001217089"/>
    </source>
</evidence>
<keyword evidence="1" id="KW-0040">ANK repeat</keyword>
<dbReference type="PROSITE" id="PS50088">
    <property type="entry name" value="ANK_REPEAT"/>
    <property type="match status" value="3"/>
</dbReference>
<evidence type="ECO:0000256" key="2">
    <source>
        <dbReference type="SAM" id="MobiDB-lite"/>
    </source>
</evidence>
<feature type="repeat" description="ANK" evidence="1">
    <location>
        <begin position="579"/>
        <end position="611"/>
    </location>
</feature>
<feature type="region of interest" description="Disordered" evidence="2">
    <location>
        <begin position="439"/>
        <end position="466"/>
    </location>
</feature>
<accession>A0ABQ9EBC0</accession>
<feature type="domain" description="EHMT1/2 cysteine-rich region" evidence="3">
    <location>
        <begin position="326"/>
        <end position="419"/>
    </location>
</feature>
<name>A0ABQ9EBC0_TEGGR</name>
<comment type="caution">
    <text evidence="4">The sequence shown here is derived from an EMBL/GenBank/DDBJ whole genome shotgun (WGS) entry which is preliminary data.</text>
</comment>
<dbReference type="Pfam" id="PF12796">
    <property type="entry name" value="Ank_2"/>
    <property type="match status" value="1"/>
</dbReference>
<feature type="repeat" description="ANK" evidence="1">
    <location>
        <begin position="546"/>
        <end position="578"/>
    </location>
</feature>
<dbReference type="InterPro" id="IPR043550">
    <property type="entry name" value="EHMT1/EHMT2"/>
</dbReference>
<dbReference type="Pfam" id="PF21533">
    <property type="entry name" value="EHMT1-2_CRR"/>
    <property type="match status" value="1"/>
</dbReference>
<evidence type="ECO:0000313" key="4">
    <source>
        <dbReference type="EMBL" id="KAJ8300553.1"/>
    </source>
</evidence>
<feature type="repeat" description="ANK" evidence="1">
    <location>
        <begin position="612"/>
        <end position="634"/>
    </location>
</feature>
<gene>
    <name evidence="4" type="ORF">KUTeg_022072</name>
</gene>
<proteinExistence type="predicted"/>
<sequence length="644" mass="70542">MYQSCHNFLTKTESTELNLAGRESITDELDGLNDKRGVRKRKKEDEEEEMNTSLELTEIDTAAGKKKKTEELVHHLTRPLLSTSQQSLQKTIVTSITNPITNFQPSISVSSINSGTVVTSSKLIFTMAQPTTTNINNVTSNKPPQFLLLTNNQGSSTLLQQLPVFPTAQINKPPISSGFIQQVPVPVPIMPPQVAMVANKTSSSGGVCLLNNQLALDHNLVSVNANKYSTDNKVELVDSSRPVLSSLLAAPPDFSPYPDRESSMASENSSYPVTPPRTPDDQQSEADSVVSAQSGPTPPDKDIIPLCCCKINGASFKKLGSSVTYCQALDSIDGKVMGCCNKVTNYQLVRPGVKIPFMAVCEAHRKRLRLHQCCPGCGHFCTQGKFNQCKKDNSVSVHHFHHECQVIRDSKHYCPHCGEVSGQVEVTLTLEQPRNSTVFEDKCSRGSSNRARMGPNKPSLSKDKENTEDLATVSYKLSDKTISTGGIPLGPDKYSLERVLNGLTEDRPRKYKAKCLYNPAYEGDLERVVYMLADGFSPNEIIEDFDNQTPLHAAALSGNLAIVHVLVQAGGNIHTVDKELKTPLMYAAENNHLEVTKYLLKAGAQVDTRAEDGMTVLHYASKAGHVDIVKCLLDTDDIKIDVQD</sequence>
<dbReference type="InterPro" id="IPR036770">
    <property type="entry name" value="Ankyrin_rpt-contain_sf"/>
</dbReference>
<dbReference type="Gene3D" id="1.25.40.20">
    <property type="entry name" value="Ankyrin repeat-containing domain"/>
    <property type="match status" value="1"/>
</dbReference>
<dbReference type="Proteomes" id="UP001217089">
    <property type="component" value="Unassembled WGS sequence"/>
</dbReference>
<dbReference type="PANTHER" id="PTHR46307:SF4">
    <property type="entry name" value="G9A, ISOFORM B"/>
    <property type="match status" value="1"/>
</dbReference>
<evidence type="ECO:0000259" key="3">
    <source>
        <dbReference type="Pfam" id="PF21533"/>
    </source>
</evidence>
<dbReference type="Pfam" id="PF00023">
    <property type="entry name" value="Ank"/>
    <property type="match status" value="1"/>
</dbReference>
<dbReference type="SUPFAM" id="SSF48403">
    <property type="entry name" value="Ankyrin repeat"/>
    <property type="match status" value="1"/>
</dbReference>
<dbReference type="SMART" id="SM00248">
    <property type="entry name" value="ANK"/>
    <property type="match status" value="3"/>
</dbReference>
<protein>
    <recommendedName>
        <fullName evidence="3">EHMT1/2 cysteine-rich region domain-containing protein</fullName>
    </recommendedName>
</protein>
<feature type="region of interest" description="Disordered" evidence="2">
    <location>
        <begin position="250"/>
        <end position="297"/>
    </location>
</feature>
<dbReference type="CDD" id="cd20905">
    <property type="entry name" value="EHMT_ZBD"/>
    <property type="match status" value="1"/>
</dbReference>
<evidence type="ECO:0000256" key="1">
    <source>
        <dbReference type="PROSITE-ProRule" id="PRU00023"/>
    </source>
</evidence>
<organism evidence="4 5">
    <name type="scientific">Tegillarca granosa</name>
    <name type="common">Malaysian cockle</name>
    <name type="synonym">Anadara granosa</name>
    <dbReference type="NCBI Taxonomy" id="220873"/>
    <lineage>
        <taxon>Eukaryota</taxon>
        <taxon>Metazoa</taxon>
        <taxon>Spiralia</taxon>
        <taxon>Lophotrochozoa</taxon>
        <taxon>Mollusca</taxon>
        <taxon>Bivalvia</taxon>
        <taxon>Autobranchia</taxon>
        <taxon>Pteriomorphia</taxon>
        <taxon>Arcoida</taxon>
        <taxon>Arcoidea</taxon>
        <taxon>Arcidae</taxon>
        <taxon>Tegillarca</taxon>
    </lineage>
</organism>
<dbReference type="PANTHER" id="PTHR46307">
    <property type="entry name" value="G9A, ISOFORM B"/>
    <property type="match status" value="1"/>
</dbReference>
<dbReference type="PRINTS" id="PR01415">
    <property type="entry name" value="ANKYRIN"/>
</dbReference>
<dbReference type="InterPro" id="IPR002110">
    <property type="entry name" value="Ankyrin_rpt"/>
</dbReference>